<feature type="compositionally biased region" description="Polar residues" evidence="1">
    <location>
        <begin position="31"/>
        <end position="41"/>
    </location>
</feature>
<gene>
    <name evidence="2" type="ORF">QR680_016696</name>
</gene>
<organism evidence="2 3">
    <name type="scientific">Steinernema hermaphroditum</name>
    <dbReference type="NCBI Taxonomy" id="289476"/>
    <lineage>
        <taxon>Eukaryota</taxon>
        <taxon>Metazoa</taxon>
        <taxon>Ecdysozoa</taxon>
        <taxon>Nematoda</taxon>
        <taxon>Chromadorea</taxon>
        <taxon>Rhabditida</taxon>
        <taxon>Tylenchina</taxon>
        <taxon>Panagrolaimomorpha</taxon>
        <taxon>Strongyloidoidea</taxon>
        <taxon>Steinernematidae</taxon>
        <taxon>Steinernema</taxon>
    </lineage>
</organism>
<name>A0AA39LMD3_9BILA</name>
<comment type="caution">
    <text evidence="2">The sequence shown here is derived from an EMBL/GenBank/DDBJ whole genome shotgun (WGS) entry which is preliminary data.</text>
</comment>
<dbReference type="AlphaFoldDB" id="A0AA39LMD3"/>
<evidence type="ECO:0000256" key="1">
    <source>
        <dbReference type="SAM" id="MobiDB-lite"/>
    </source>
</evidence>
<dbReference type="EMBL" id="JAUCMV010000004">
    <property type="protein sequence ID" value="KAK0403066.1"/>
    <property type="molecule type" value="Genomic_DNA"/>
</dbReference>
<feature type="region of interest" description="Disordered" evidence="1">
    <location>
        <begin position="21"/>
        <end position="95"/>
    </location>
</feature>
<evidence type="ECO:0000313" key="3">
    <source>
        <dbReference type="Proteomes" id="UP001175271"/>
    </source>
</evidence>
<accession>A0AA39LMD3</accession>
<sequence length="95" mass="10725">MLSVNDKINMSLDDIIKMEKREKKAKKAPTSKIQNGPNTKSKAVKKGRVQKNVFKKGPNKSQSSKKGPNKSQPSKKGRFQGNNKRFAQKNQKVKK</sequence>
<feature type="compositionally biased region" description="Basic residues" evidence="1">
    <location>
        <begin position="42"/>
        <end position="58"/>
    </location>
</feature>
<proteinExistence type="predicted"/>
<dbReference type="Proteomes" id="UP001175271">
    <property type="component" value="Unassembled WGS sequence"/>
</dbReference>
<feature type="compositionally biased region" description="Polar residues" evidence="1">
    <location>
        <begin position="59"/>
        <end position="72"/>
    </location>
</feature>
<feature type="compositionally biased region" description="Polar residues" evidence="1">
    <location>
        <begin position="79"/>
        <end position="95"/>
    </location>
</feature>
<reference evidence="2" key="1">
    <citation type="submission" date="2023-06" db="EMBL/GenBank/DDBJ databases">
        <title>Genomic analysis of the entomopathogenic nematode Steinernema hermaphroditum.</title>
        <authorList>
            <person name="Schwarz E.M."/>
            <person name="Heppert J.K."/>
            <person name="Baniya A."/>
            <person name="Schwartz H.T."/>
            <person name="Tan C.-H."/>
            <person name="Antoshechkin I."/>
            <person name="Sternberg P.W."/>
            <person name="Goodrich-Blair H."/>
            <person name="Dillman A.R."/>
        </authorList>
    </citation>
    <scope>NUCLEOTIDE SEQUENCE</scope>
    <source>
        <strain evidence="2">PS9179</strain>
        <tissue evidence="2">Whole animal</tissue>
    </source>
</reference>
<keyword evidence="3" id="KW-1185">Reference proteome</keyword>
<protein>
    <submittedName>
        <fullName evidence="2">Uncharacterized protein</fullName>
    </submittedName>
</protein>
<evidence type="ECO:0000313" key="2">
    <source>
        <dbReference type="EMBL" id="KAK0403066.1"/>
    </source>
</evidence>